<gene>
    <name evidence="1" type="ORF">J4032_03450</name>
</gene>
<accession>A0ABY3WLH0</accession>
<dbReference type="RefSeq" id="WP_242329233.1">
    <property type="nucleotide sequence ID" value="NZ_CP071872.1"/>
</dbReference>
<evidence type="ECO:0000313" key="1">
    <source>
        <dbReference type="EMBL" id="UNM10688.1"/>
    </source>
</evidence>
<proteinExistence type="predicted"/>
<dbReference type="Proteomes" id="UP000828924">
    <property type="component" value="Chromosome"/>
</dbReference>
<reference evidence="1 2" key="1">
    <citation type="submission" date="2021-03" db="EMBL/GenBank/DDBJ databases">
        <title>Complete genome of Streptomyces formicae strain 1H-GS9 (DSM 100524).</title>
        <authorList>
            <person name="Atanasov K.E."/>
            <person name="Altabella T."/>
            <person name="Ferrer A."/>
        </authorList>
    </citation>
    <scope>NUCLEOTIDE SEQUENCE [LARGE SCALE GENOMIC DNA]</scope>
    <source>
        <strain evidence="1 2">1H-GS9</strain>
    </source>
</reference>
<organism evidence="1 2">
    <name type="scientific">Streptomyces formicae</name>
    <dbReference type="NCBI Taxonomy" id="1616117"/>
    <lineage>
        <taxon>Bacteria</taxon>
        <taxon>Bacillati</taxon>
        <taxon>Actinomycetota</taxon>
        <taxon>Actinomycetes</taxon>
        <taxon>Kitasatosporales</taxon>
        <taxon>Streptomycetaceae</taxon>
        <taxon>Streptomyces</taxon>
    </lineage>
</organism>
<protein>
    <submittedName>
        <fullName evidence="1">Uncharacterized protein</fullName>
    </submittedName>
</protein>
<dbReference type="EMBL" id="CP071872">
    <property type="protein sequence ID" value="UNM10688.1"/>
    <property type="molecule type" value="Genomic_DNA"/>
</dbReference>
<sequence length="131" mass="14503">MTGATFRAEVYGGDAWTTVFLGGLDARNPRRALRWLRVQAHRFADALDLDPFAEWVPPQALQQVTDAKRNAPSVLRSWADDNEHQGDALHQLNAGRTFEFVADDDVCWYALTAHPLITPVPAPFPAALAHA</sequence>
<evidence type="ECO:0000313" key="2">
    <source>
        <dbReference type="Proteomes" id="UP000828924"/>
    </source>
</evidence>
<name>A0ABY3WLH0_9ACTN</name>
<keyword evidence="2" id="KW-1185">Reference proteome</keyword>